<accession>A0A6G3XV47</accession>
<proteinExistence type="predicted"/>
<dbReference type="InterPro" id="IPR011051">
    <property type="entry name" value="RmlC_Cupin_sf"/>
</dbReference>
<evidence type="ECO:0000313" key="1">
    <source>
        <dbReference type="EMBL" id="NEE21462.1"/>
    </source>
</evidence>
<comment type="caution">
    <text evidence="1">The sequence shown here is derived from an EMBL/GenBank/DDBJ whole genome shotgun (WGS) entry which is preliminary data.</text>
</comment>
<feature type="non-terminal residue" evidence="1">
    <location>
        <position position="45"/>
    </location>
</feature>
<dbReference type="InterPro" id="IPR010282">
    <property type="entry name" value="Uncharacterised_HutD/Ves"/>
</dbReference>
<protein>
    <submittedName>
        <fullName evidence="1">HutD family protein</fullName>
    </submittedName>
</protein>
<gene>
    <name evidence="1" type="ORF">G3M58_85250</name>
</gene>
<reference evidence="1" key="1">
    <citation type="submission" date="2020-01" db="EMBL/GenBank/DDBJ databases">
        <title>Insect and environment-associated Actinomycetes.</title>
        <authorList>
            <person name="Currrie C."/>
            <person name="Chevrette M."/>
            <person name="Carlson C."/>
            <person name="Stubbendieck R."/>
            <person name="Wendt-Pienkowski E."/>
        </authorList>
    </citation>
    <scope>NUCLEOTIDE SEQUENCE</scope>
    <source>
        <strain evidence="1">SID7499</strain>
    </source>
</reference>
<sequence>MTVRILRAADRAPVPWKNGGGIVREIATGPEDAGTDAFDWRVSLA</sequence>
<dbReference type="AlphaFoldDB" id="A0A6G3XV47"/>
<dbReference type="InterPro" id="IPR014710">
    <property type="entry name" value="RmlC-like_jellyroll"/>
</dbReference>
<dbReference type="Pfam" id="PF05962">
    <property type="entry name" value="HutD"/>
    <property type="match status" value="1"/>
</dbReference>
<dbReference type="Gene3D" id="2.60.120.10">
    <property type="entry name" value="Jelly Rolls"/>
    <property type="match status" value="1"/>
</dbReference>
<organism evidence="1">
    <name type="scientific">Streptomyces sp. SID7499</name>
    <dbReference type="NCBI Taxonomy" id="2706086"/>
    <lineage>
        <taxon>Bacteria</taxon>
        <taxon>Bacillati</taxon>
        <taxon>Actinomycetota</taxon>
        <taxon>Actinomycetes</taxon>
        <taxon>Kitasatosporales</taxon>
        <taxon>Streptomycetaceae</taxon>
        <taxon>Streptomyces</taxon>
    </lineage>
</organism>
<dbReference type="SUPFAM" id="SSF51182">
    <property type="entry name" value="RmlC-like cupins"/>
    <property type="match status" value="1"/>
</dbReference>
<name>A0A6G3XV47_9ACTN</name>
<dbReference type="EMBL" id="JAAGMN010009126">
    <property type="protein sequence ID" value="NEE21462.1"/>
    <property type="molecule type" value="Genomic_DNA"/>
</dbReference>